<dbReference type="GO" id="GO:0004803">
    <property type="term" value="F:transposase activity"/>
    <property type="evidence" value="ECO:0007669"/>
    <property type="project" value="InterPro"/>
</dbReference>
<dbReference type="Proteomes" id="UP000198816">
    <property type="component" value="Unassembled WGS sequence"/>
</dbReference>
<dbReference type="AlphaFoldDB" id="A0A1H2QEQ7"/>
<dbReference type="GO" id="GO:0003677">
    <property type="term" value="F:DNA binding"/>
    <property type="evidence" value="ECO:0007669"/>
    <property type="project" value="InterPro"/>
</dbReference>
<keyword evidence="2" id="KW-1185">Reference proteome</keyword>
<accession>A0A1H2QEQ7</accession>
<reference evidence="2" key="1">
    <citation type="submission" date="2016-10" db="EMBL/GenBank/DDBJ databases">
        <authorList>
            <person name="Varghese N."/>
            <person name="Submissions S."/>
        </authorList>
    </citation>
    <scope>NUCLEOTIDE SEQUENCE [LARGE SCALE GENOMIC DNA]</scope>
    <source>
        <strain evidence="2">DSM 217</strain>
    </source>
</reference>
<dbReference type="InterPro" id="IPR036515">
    <property type="entry name" value="Transposase_17_sf"/>
</dbReference>
<proteinExistence type="predicted"/>
<name>A0A1H2QEQ7_THIRO</name>
<evidence type="ECO:0000313" key="2">
    <source>
        <dbReference type="Proteomes" id="UP000198816"/>
    </source>
</evidence>
<gene>
    <name evidence="1" type="ORF">SAMN05421783_101240</name>
</gene>
<evidence type="ECO:0008006" key="3">
    <source>
        <dbReference type="Google" id="ProtNLM"/>
    </source>
</evidence>
<dbReference type="GO" id="GO:0006313">
    <property type="term" value="P:DNA transposition"/>
    <property type="evidence" value="ECO:0007669"/>
    <property type="project" value="InterPro"/>
</dbReference>
<dbReference type="Gene3D" id="3.30.70.1290">
    <property type="entry name" value="Transposase IS200-like"/>
    <property type="match status" value="1"/>
</dbReference>
<sequence>MVDRMRAQNSPALSLLVWHRAPHKRDLEHQVWQEGSHTEQIADTTMMRQKLEYIHNNPVKRGYVDDPLCWRYSSARNYEGSRDCLTR</sequence>
<dbReference type="SUPFAM" id="SSF143422">
    <property type="entry name" value="Transposase IS200-like"/>
    <property type="match status" value="1"/>
</dbReference>
<dbReference type="EMBL" id="FNNZ01000001">
    <property type="protein sequence ID" value="SDW05535.1"/>
    <property type="molecule type" value="Genomic_DNA"/>
</dbReference>
<evidence type="ECO:0000313" key="1">
    <source>
        <dbReference type="EMBL" id="SDW05535.1"/>
    </source>
</evidence>
<protein>
    <recommendedName>
        <fullName evidence="3">Transposase</fullName>
    </recommendedName>
</protein>
<organism evidence="1 2">
    <name type="scientific">Thiocapsa roseopersicina</name>
    <dbReference type="NCBI Taxonomy" id="1058"/>
    <lineage>
        <taxon>Bacteria</taxon>
        <taxon>Pseudomonadati</taxon>
        <taxon>Pseudomonadota</taxon>
        <taxon>Gammaproteobacteria</taxon>
        <taxon>Chromatiales</taxon>
        <taxon>Chromatiaceae</taxon>
        <taxon>Thiocapsa</taxon>
    </lineage>
</organism>